<feature type="domain" description="Glycosyl transferase family 1" evidence="1">
    <location>
        <begin position="205"/>
        <end position="367"/>
    </location>
</feature>
<dbReference type="RefSeq" id="WP_209660359.1">
    <property type="nucleotide sequence ID" value="NZ_JAGGLI010000010.1"/>
</dbReference>
<proteinExistence type="predicted"/>
<protein>
    <submittedName>
        <fullName evidence="3">Glycosyltransferase involved in cell wall biosynthesis</fullName>
    </submittedName>
</protein>
<dbReference type="Gene3D" id="3.40.50.2000">
    <property type="entry name" value="Glycogen Phosphorylase B"/>
    <property type="match status" value="2"/>
</dbReference>
<dbReference type="InterPro" id="IPR028098">
    <property type="entry name" value="Glyco_trans_4-like_N"/>
</dbReference>
<dbReference type="Pfam" id="PF00534">
    <property type="entry name" value="Glycos_transf_1"/>
    <property type="match status" value="1"/>
</dbReference>
<dbReference type="EMBL" id="JAGGLI010000010">
    <property type="protein sequence ID" value="MBP2027343.1"/>
    <property type="molecule type" value="Genomic_DNA"/>
</dbReference>
<accession>A0ABS4KHT3</accession>
<organism evidence="3 4">
    <name type="scientific">Acetoanaerobium pronyense</name>
    <dbReference type="NCBI Taxonomy" id="1482736"/>
    <lineage>
        <taxon>Bacteria</taxon>
        <taxon>Bacillati</taxon>
        <taxon>Bacillota</taxon>
        <taxon>Clostridia</taxon>
        <taxon>Peptostreptococcales</taxon>
        <taxon>Filifactoraceae</taxon>
        <taxon>Acetoanaerobium</taxon>
    </lineage>
</organism>
<dbReference type="PANTHER" id="PTHR45947:SF3">
    <property type="entry name" value="SULFOQUINOVOSYL TRANSFERASE SQD2"/>
    <property type="match status" value="1"/>
</dbReference>
<dbReference type="Pfam" id="PF13439">
    <property type="entry name" value="Glyco_transf_4"/>
    <property type="match status" value="1"/>
</dbReference>
<comment type="caution">
    <text evidence="3">The sequence shown here is derived from an EMBL/GenBank/DDBJ whole genome shotgun (WGS) entry which is preliminary data.</text>
</comment>
<dbReference type="InterPro" id="IPR050194">
    <property type="entry name" value="Glycosyltransferase_grp1"/>
</dbReference>
<evidence type="ECO:0000259" key="1">
    <source>
        <dbReference type="Pfam" id="PF00534"/>
    </source>
</evidence>
<dbReference type="CDD" id="cd03801">
    <property type="entry name" value="GT4_PimA-like"/>
    <property type="match status" value="1"/>
</dbReference>
<reference evidence="3 4" key="1">
    <citation type="submission" date="2021-03" db="EMBL/GenBank/DDBJ databases">
        <title>Genomic Encyclopedia of Type Strains, Phase IV (KMG-IV): sequencing the most valuable type-strain genomes for metagenomic binning, comparative biology and taxonomic classification.</title>
        <authorList>
            <person name="Goeker M."/>
        </authorList>
    </citation>
    <scope>NUCLEOTIDE SEQUENCE [LARGE SCALE GENOMIC DNA]</scope>
    <source>
        <strain evidence="3 4">DSM 27512</strain>
    </source>
</reference>
<evidence type="ECO:0000259" key="2">
    <source>
        <dbReference type="Pfam" id="PF13439"/>
    </source>
</evidence>
<dbReference type="Proteomes" id="UP001314903">
    <property type="component" value="Unassembled WGS sequence"/>
</dbReference>
<feature type="domain" description="Glycosyltransferase subfamily 4-like N-terminal" evidence="2">
    <location>
        <begin position="14"/>
        <end position="196"/>
    </location>
</feature>
<dbReference type="PANTHER" id="PTHR45947">
    <property type="entry name" value="SULFOQUINOVOSYL TRANSFERASE SQD2"/>
    <property type="match status" value="1"/>
</dbReference>
<name>A0ABS4KHT3_9FIRM</name>
<evidence type="ECO:0000313" key="4">
    <source>
        <dbReference type="Proteomes" id="UP001314903"/>
    </source>
</evidence>
<sequence length="398" mass="44957">MKVLIINHFPLEGSGSGIYTKNIAKKLHDEGHEVLLIVPDHYEVKADYKVKTILFKNEENEKYDLDFNFPCFTTHPRSNKTFYNLTDEEMKKYIDAMQGAVDEAVSEFKPDIAHCQHLWIGPYCAYRAGIPYVVTAHGTDLKGFVIDERYVPYALEGGKHAGKVITISKQVDKEVGELYKIPKEKRTLILNGFDEDIFNLKNVSREEVLKEFGIKSPKYLVSFVGKLADFKGVDLLIRAAKIYEDELGDVATLIVGHGELKDQLMALKEELNIKNLHFLGHQNQEKVADIYNVADVSTVPSRKEPFGLVAIEALACGTPVVVTSGGGLVDFVDDSIGTVIDEEDFIGLANGIISEIKREDKKEKRERAHRFAMENFSWKRVIKEVTQVYQDVIEGKEL</sequence>
<keyword evidence="4" id="KW-1185">Reference proteome</keyword>
<gene>
    <name evidence="3" type="ORF">J2Z35_001137</name>
</gene>
<dbReference type="InterPro" id="IPR001296">
    <property type="entry name" value="Glyco_trans_1"/>
</dbReference>
<dbReference type="SUPFAM" id="SSF53756">
    <property type="entry name" value="UDP-Glycosyltransferase/glycogen phosphorylase"/>
    <property type="match status" value="1"/>
</dbReference>
<evidence type="ECO:0000313" key="3">
    <source>
        <dbReference type="EMBL" id="MBP2027343.1"/>
    </source>
</evidence>